<proteinExistence type="inferred from homology"/>
<feature type="domain" description="Kazal-like" evidence="10">
    <location>
        <begin position="46"/>
        <end position="93"/>
    </location>
</feature>
<dbReference type="Pfam" id="PF00759">
    <property type="entry name" value="Glyco_hydro_9"/>
    <property type="match status" value="1"/>
</dbReference>
<name>A0A1D2AGD4_AUXPR</name>
<dbReference type="InterPro" id="IPR001701">
    <property type="entry name" value="Glyco_hydro_9"/>
</dbReference>
<dbReference type="CDD" id="cd00104">
    <property type="entry name" value="KAZAL_FS"/>
    <property type="match status" value="1"/>
</dbReference>
<dbReference type="Gene3D" id="1.50.10.10">
    <property type="match status" value="1"/>
</dbReference>
<evidence type="ECO:0000256" key="5">
    <source>
        <dbReference type="ARBA" id="ARBA00023001"/>
    </source>
</evidence>
<comment type="similarity">
    <text evidence="2">Belongs to the glycosyl hydrolase 9 (cellulase E) family.</text>
</comment>
<accession>A0A1D2AGD4</accession>
<evidence type="ECO:0000256" key="1">
    <source>
        <dbReference type="ARBA" id="ARBA00000966"/>
    </source>
</evidence>
<dbReference type="InterPro" id="IPR002350">
    <property type="entry name" value="Kazal_dom"/>
</dbReference>
<dbReference type="EMBL" id="GDKF01000647">
    <property type="protein sequence ID" value="JAT77975.1"/>
    <property type="molecule type" value="Transcribed_RNA"/>
</dbReference>
<keyword evidence="8" id="KW-0624">Polysaccharide degradation</keyword>
<evidence type="ECO:0000256" key="7">
    <source>
        <dbReference type="ARBA" id="ARBA00023295"/>
    </source>
</evidence>
<dbReference type="InterPro" id="IPR036058">
    <property type="entry name" value="Kazal_dom_sf"/>
</dbReference>
<keyword evidence="4" id="KW-0378">Hydrolase</keyword>
<dbReference type="EC" id="3.2.1.4" evidence="3"/>
<gene>
    <name evidence="11" type="ORF">g.3879</name>
</gene>
<sequence>MASSPSAACLLLALVVLAGGWVDAHSATRRLLETSAPGPSPVSTEVAPADWCNQCGNVTDYEPVCGSDGQTYGNSCIPSCMNVRVAYSGKCNPACYPPGSSVEGDWSSVQPYCVVGLTFRNLAEATFNGYPQACSAPGVCDYGDRDGEVMTYIPTTGGKGLSVTAAAANTAMPSGSAPAPYDYVEALSKVLVYLDGQISGKIEPKAQRLTWRGDSCLTCKGKYGEDLTGGYYESGGSSMKMSVVHNFQVSLMAWAGVFFKKGFQASGTMDELKWKVKHGADYLLNSLVSQDPCIFAGANGNSTQDFDNFSPLEYYEQYVGPRPTGYFTAGDPGSEATGGAAAALAAAAYLLKSDMPEWYSSTIAKATALYEFASTNPKSFKTSSDPVIKLMQALYATDGDYHDELTWAAAWLYKATGKKKFLSEAEKWWAQSTFHNTLEVWNYYGANAVLLASLDPGNGAYAAGARQFFDQYLTGAIGHTLGGAAYPYHWSSNMHVANVAMLGAMHADAMAAADAGYAARLLNYAHFQVDYLLGDVGRSWIVGFGNDYPTYLWHKPSYFSTSTWTEAMGEKLWTGRDVGPWSSKQTGTDKFLQRGQMVMISSLQPQPHIAYGAVWGSPLYNDGLIASRKDYTYAEPSNPANTAIVGALAHMVQFYGLQGPYTGDMDEVLDVDYSDLLSSA</sequence>
<dbReference type="Pfam" id="PF00050">
    <property type="entry name" value="Kazal_1"/>
    <property type="match status" value="1"/>
</dbReference>
<dbReference type="Gene3D" id="3.30.60.30">
    <property type="match status" value="1"/>
</dbReference>
<dbReference type="AlphaFoldDB" id="A0A1D2AGD4"/>
<dbReference type="GO" id="GO:0008810">
    <property type="term" value="F:cellulase activity"/>
    <property type="evidence" value="ECO:0007669"/>
    <property type="project" value="UniProtKB-EC"/>
</dbReference>
<dbReference type="PANTHER" id="PTHR22298">
    <property type="entry name" value="ENDO-1,4-BETA-GLUCANASE"/>
    <property type="match status" value="1"/>
</dbReference>
<protein>
    <recommendedName>
        <fullName evidence="3">cellulase</fullName>
        <ecNumber evidence="3">3.2.1.4</ecNumber>
    </recommendedName>
</protein>
<keyword evidence="6" id="KW-0119">Carbohydrate metabolism</keyword>
<evidence type="ECO:0000256" key="8">
    <source>
        <dbReference type="ARBA" id="ARBA00023326"/>
    </source>
</evidence>
<evidence type="ECO:0000259" key="10">
    <source>
        <dbReference type="PROSITE" id="PS51465"/>
    </source>
</evidence>
<evidence type="ECO:0000256" key="4">
    <source>
        <dbReference type="ARBA" id="ARBA00022801"/>
    </source>
</evidence>
<evidence type="ECO:0000256" key="6">
    <source>
        <dbReference type="ARBA" id="ARBA00023277"/>
    </source>
</evidence>
<evidence type="ECO:0000313" key="11">
    <source>
        <dbReference type="EMBL" id="JAT77975.1"/>
    </source>
</evidence>
<dbReference type="SMART" id="SM00280">
    <property type="entry name" value="KAZAL"/>
    <property type="match status" value="1"/>
</dbReference>
<feature type="signal peptide" evidence="9">
    <location>
        <begin position="1"/>
        <end position="24"/>
    </location>
</feature>
<comment type="catalytic activity">
    <reaction evidence="1">
        <text>Endohydrolysis of (1-&gt;4)-beta-D-glucosidic linkages in cellulose, lichenin and cereal beta-D-glucans.</text>
        <dbReference type="EC" id="3.2.1.4"/>
    </reaction>
</comment>
<dbReference type="InterPro" id="IPR008928">
    <property type="entry name" value="6-hairpin_glycosidase_sf"/>
</dbReference>
<evidence type="ECO:0000256" key="3">
    <source>
        <dbReference type="ARBA" id="ARBA00012601"/>
    </source>
</evidence>
<dbReference type="SUPFAM" id="SSF100895">
    <property type="entry name" value="Kazal-type serine protease inhibitors"/>
    <property type="match status" value="1"/>
</dbReference>
<reference evidence="11" key="1">
    <citation type="submission" date="2015-08" db="EMBL/GenBank/DDBJ databases">
        <authorList>
            <person name="Babu N.S."/>
            <person name="Beckwith C.J."/>
            <person name="Beseler K.G."/>
            <person name="Brison A."/>
            <person name="Carone J.V."/>
            <person name="Caskin T.P."/>
            <person name="Diamond M."/>
            <person name="Durham M.E."/>
            <person name="Foxe J.M."/>
            <person name="Go M."/>
            <person name="Henderson B.A."/>
            <person name="Jones I.B."/>
            <person name="McGettigan J.A."/>
            <person name="Micheletti S.J."/>
            <person name="Nasrallah M.E."/>
            <person name="Ortiz D."/>
            <person name="Piller C.R."/>
            <person name="Privatt S.R."/>
            <person name="Schneider S.L."/>
            <person name="Sharp S."/>
            <person name="Smith T.C."/>
            <person name="Stanton J.D."/>
            <person name="Ullery H.E."/>
            <person name="Wilson R.J."/>
            <person name="Serrano M.G."/>
            <person name="Buck G."/>
            <person name="Lee V."/>
            <person name="Wang Y."/>
            <person name="Carvalho R."/>
            <person name="Voegtly L."/>
            <person name="Shi R."/>
            <person name="Duckworth R."/>
            <person name="Johnson A."/>
            <person name="Loviza R."/>
            <person name="Walstead R."/>
            <person name="Shah Z."/>
            <person name="Kiflezghi M."/>
            <person name="Wade K."/>
            <person name="Ball S.L."/>
            <person name="Bradley K.W."/>
            <person name="Asai D.J."/>
            <person name="Bowman C.A."/>
            <person name="Russell D.A."/>
            <person name="Pope W.H."/>
            <person name="Jacobs-Sera D."/>
            <person name="Hendrix R.W."/>
            <person name="Hatfull G.F."/>
        </authorList>
    </citation>
    <scope>NUCLEOTIDE SEQUENCE</scope>
</reference>
<dbReference type="PROSITE" id="PS51465">
    <property type="entry name" value="KAZAL_2"/>
    <property type="match status" value="1"/>
</dbReference>
<organism evidence="11">
    <name type="scientific">Auxenochlorella protothecoides</name>
    <name type="common">Green microalga</name>
    <name type="synonym">Chlorella protothecoides</name>
    <dbReference type="NCBI Taxonomy" id="3075"/>
    <lineage>
        <taxon>Eukaryota</taxon>
        <taxon>Viridiplantae</taxon>
        <taxon>Chlorophyta</taxon>
        <taxon>core chlorophytes</taxon>
        <taxon>Trebouxiophyceae</taxon>
        <taxon>Chlorellales</taxon>
        <taxon>Chlorellaceae</taxon>
        <taxon>Auxenochlorella</taxon>
    </lineage>
</organism>
<evidence type="ECO:0000256" key="2">
    <source>
        <dbReference type="ARBA" id="ARBA00007072"/>
    </source>
</evidence>
<dbReference type="InterPro" id="IPR012341">
    <property type="entry name" value="6hp_glycosidase-like_sf"/>
</dbReference>
<keyword evidence="7" id="KW-0326">Glycosidase</keyword>
<dbReference type="SUPFAM" id="SSF48208">
    <property type="entry name" value="Six-hairpin glycosidases"/>
    <property type="match status" value="1"/>
</dbReference>
<feature type="chain" id="PRO_5008901532" description="cellulase" evidence="9">
    <location>
        <begin position="25"/>
        <end position="680"/>
    </location>
</feature>
<keyword evidence="9" id="KW-0732">Signal</keyword>
<evidence type="ECO:0000256" key="9">
    <source>
        <dbReference type="SAM" id="SignalP"/>
    </source>
</evidence>
<keyword evidence="5" id="KW-0136">Cellulose degradation</keyword>
<dbReference type="GO" id="GO:0030245">
    <property type="term" value="P:cellulose catabolic process"/>
    <property type="evidence" value="ECO:0007669"/>
    <property type="project" value="UniProtKB-KW"/>
</dbReference>